<feature type="chain" id="PRO_5031335612" description="Coproporphyrinogen III oxidase" evidence="2">
    <location>
        <begin position="28"/>
        <end position="76"/>
    </location>
</feature>
<feature type="compositionally biased region" description="Low complexity" evidence="1">
    <location>
        <begin position="25"/>
        <end position="44"/>
    </location>
</feature>
<dbReference type="AlphaFoldDB" id="A0A7Y0AFR7"/>
<evidence type="ECO:0000256" key="1">
    <source>
        <dbReference type="SAM" id="MobiDB-lite"/>
    </source>
</evidence>
<feature type="region of interest" description="Disordered" evidence="1">
    <location>
        <begin position="25"/>
        <end position="76"/>
    </location>
</feature>
<keyword evidence="4" id="KW-1185">Reference proteome</keyword>
<name>A0A7Y0AFR7_9BACT</name>
<sequence>MRKTTWYLAPALLFVSAALLSSCSNSATTDTTTTTPTSTLGTDSAADKVGGTMMADSASKMSAPGNTLAADSTKKM</sequence>
<dbReference type="Proteomes" id="UP000559626">
    <property type="component" value="Unassembled WGS sequence"/>
</dbReference>
<dbReference type="PROSITE" id="PS51257">
    <property type="entry name" value="PROKAR_LIPOPROTEIN"/>
    <property type="match status" value="1"/>
</dbReference>
<organism evidence="3 4">
    <name type="scientific">Hymenobacter polaris</name>
    <dbReference type="NCBI Taxonomy" id="2682546"/>
    <lineage>
        <taxon>Bacteria</taxon>
        <taxon>Pseudomonadati</taxon>
        <taxon>Bacteroidota</taxon>
        <taxon>Cytophagia</taxon>
        <taxon>Cytophagales</taxon>
        <taxon>Hymenobacteraceae</taxon>
        <taxon>Hymenobacter</taxon>
    </lineage>
</organism>
<evidence type="ECO:0000313" key="4">
    <source>
        <dbReference type="Proteomes" id="UP000559626"/>
    </source>
</evidence>
<dbReference type="RefSeq" id="WP_169531940.1">
    <property type="nucleotide sequence ID" value="NZ_JABBGH010000002.1"/>
</dbReference>
<gene>
    <name evidence="3" type="ORF">HHL22_13840</name>
</gene>
<proteinExistence type="predicted"/>
<comment type="caution">
    <text evidence="3">The sequence shown here is derived from an EMBL/GenBank/DDBJ whole genome shotgun (WGS) entry which is preliminary data.</text>
</comment>
<reference evidence="3 4" key="1">
    <citation type="submission" date="2020-04" db="EMBL/GenBank/DDBJ databases">
        <title>Hymenobacter polaris sp. nov., isolated from Arctic soil.</title>
        <authorList>
            <person name="Dahal R.H."/>
        </authorList>
    </citation>
    <scope>NUCLEOTIDE SEQUENCE [LARGE SCALE GENOMIC DNA]</scope>
    <source>
        <strain evidence="3 4">RP-2-7</strain>
    </source>
</reference>
<protein>
    <recommendedName>
        <fullName evidence="5">Coproporphyrinogen III oxidase</fullName>
    </recommendedName>
</protein>
<accession>A0A7Y0AFR7</accession>
<dbReference type="EMBL" id="JABBGH010000002">
    <property type="protein sequence ID" value="NML66290.1"/>
    <property type="molecule type" value="Genomic_DNA"/>
</dbReference>
<evidence type="ECO:0008006" key="5">
    <source>
        <dbReference type="Google" id="ProtNLM"/>
    </source>
</evidence>
<feature type="signal peptide" evidence="2">
    <location>
        <begin position="1"/>
        <end position="27"/>
    </location>
</feature>
<evidence type="ECO:0000313" key="3">
    <source>
        <dbReference type="EMBL" id="NML66290.1"/>
    </source>
</evidence>
<keyword evidence="2" id="KW-0732">Signal</keyword>
<evidence type="ECO:0000256" key="2">
    <source>
        <dbReference type="SAM" id="SignalP"/>
    </source>
</evidence>